<dbReference type="Proteomes" id="UP000184363">
    <property type="component" value="Unassembled WGS sequence"/>
</dbReference>
<evidence type="ECO:0000259" key="5">
    <source>
        <dbReference type="Pfam" id="PF00933"/>
    </source>
</evidence>
<keyword evidence="3" id="KW-0326">Glycosidase</keyword>
<dbReference type="AlphaFoldDB" id="A0A1M7B3E4"/>
<dbReference type="PANTHER" id="PTHR30480">
    <property type="entry name" value="BETA-HEXOSAMINIDASE-RELATED"/>
    <property type="match status" value="1"/>
</dbReference>
<proteinExistence type="inferred from homology"/>
<feature type="domain" description="Glycoside hydrolase family 3 N-terminal" evidence="5">
    <location>
        <begin position="2"/>
        <end position="70"/>
    </location>
</feature>
<name>A0A1M7B3E4_PSETH</name>
<evidence type="ECO:0000256" key="2">
    <source>
        <dbReference type="ARBA" id="ARBA00022801"/>
    </source>
</evidence>
<evidence type="ECO:0000313" key="6">
    <source>
        <dbReference type="EMBL" id="SHL49471.1"/>
    </source>
</evidence>
<feature type="region of interest" description="Disordered" evidence="4">
    <location>
        <begin position="140"/>
        <end position="219"/>
    </location>
</feature>
<dbReference type="EMBL" id="FRAP01000032">
    <property type="protein sequence ID" value="SHL49471.1"/>
    <property type="molecule type" value="Genomic_DNA"/>
</dbReference>
<dbReference type="Gene3D" id="3.20.20.300">
    <property type="entry name" value="Glycoside hydrolase, family 3, N-terminal domain"/>
    <property type="match status" value="1"/>
</dbReference>
<sequence>MLTAHVCFPALDERPATMSAPALDLLRVELGFTGVIVSDALDMHGIGRGPGAVAARAAGVDLLCTGNPAFPDPYDDEAGYLEVRNAVVAARVDGVLDRRRVEEAGDRVAQLPVGREGADPAEVTVGADVARRVLDVAGDVQIDGGGRTSSTSRPGPAWPPAPATTGWSSRWTPRPTRTDRWSWWRTGRRRSSPRCGHGGQMPCSSCRGCWTRGGRPSRR</sequence>
<comment type="similarity">
    <text evidence="1">Belongs to the glycosyl hydrolase 3 family.</text>
</comment>
<dbReference type="InterPro" id="IPR050226">
    <property type="entry name" value="NagZ_Beta-hexosaminidase"/>
</dbReference>
<dbReference type="InterPro" id="IPR019800">
    <property type="entry name" value="Glyco_hydro_3_AS"/>
</dbReference>
<evidence type="ECO:0000313" key="7">
    <source>
        <dbReference type="Proteomes" id="UP000184363"/>
    </source>
</evidence>
<evidence type="ECO:0000256" key="3">
    <source>
        <dbReference type="ARBA" id="ARBA00023295"/>
    </source>
</evidence>
<accession>A0A1M7B3E4</accession>
<evidence type="ECO:0000256" key="4">
    <source>
        <dbReference type="SAM" id="MobiDB-lite"/>
    </source>
</evidence>
<keyword evidence="7" id="KW-1185">Reference proteome</keyword>
<dbReference type="GO" id="GO:0005975">
    <property type="term" value="P:carbohydrate metabolic process"/>
    <property type="evidence" value="ECO:0007669"/>
    <property type="project" value="InterPro"/>
</dbReference>
<dbReference type="SUPFAM" id="SSF51445">
    <property type="entry name" value="(Trans)glycosidases"/>
    <property type="match status" value="1"/>
</dbReference>
<dbReference type="InterPro" id="IPR001764">
    <property type="entry name" value="Glyco_hydro_3_N"/>
</dbReference>
<dbReference type="PROSITE" id="PS00775">
    <property type="entry name" value="GLYCOSYL_HYDROL_F3"/>
    <property type="match status" value="1"/>
</dbReference>
<reference evidence="6 7" key="1">
    <citation type="submission" date="2016-11" db="EMBL/GenBank/DDBJ databases">
        <authorList>
            <person name="Jaros S."/>
            <person name="Januszkiewicz K."/>
            <person name="Wedrychowicz H."/>
        </authorList>
    </citation>
    <scope>NUCLEOTIDE SEQUENCE [LARGE SCALE GENOMIC DNA]</scope>
    <source>
        <strain evidence="6 7">DSM 43832</strain>
    </source>
</reference>
<dbReference type="InterPro" id="IPR017853">
    <property type="entry name" value="GH"/>
</dbReference>
<feature type="compositionally biased region" description="Low complexity" evidence="4">
    <location>
        <begin position="163"/>
        <end position="175"/>
    </location>
</feature>
<organism evidence="6 7">
    <name type="scientific">Pseudonocardia thermophila</name>
    <dbReference type="NCBI Taxonomy" id="1848"/>
    <lineage>
        <taxon>Bacteria</taxon>
        <taxon>Bacillati</taxon>
        <taxon>Actinomycetota</taxon>
        <taxon>Actinomycetes</taxon>
        <taxon>Pseudonocardiales</taxon>
        <taxon>Pseudonocardiaceae</taxon>
        <taxon>Pseudonocardia</taxon>
    </lineage>
</organism>
<dbReference type="PANTHER" id="PTHR30480:SF16">
    <property type="entry name" value="GLYCOSIDE HYDROLASE FAMILY 3 DOMAIN PROTEIN"/>
    <property type="match status" value="1"/>
</dbReference>
<dbReference type="GO" id="GO:0004553">
    <property type="term" value="F:hydrolase activity, hydrolyzing O-glycosyl compounds"/>
    <property type="evidence" value="ECO:0007669"/>
    <property type="project" value="InterPro"/>
</dbReference>
<evidence type="ECO:0000256" key="1">
    <source>
        <dbReference type="ARBA" id="ARBA00005336"/>
    </source>
</evidence>
<dbReference type="STRING" id="1848.SAMN05443637_13213"/>
<keyword evidence="2 6" id="KW-0378">Hydrolase</keyword>
<protein>
    <submittedName>
        <fullName evidence="6">Glycosyl hydrolase family 3 N terminal domain-containing protein</fullName>
    </submittedName>
</protein>
<gene>
    <name evidence="6" type="ORF">SAMN05443637_13213</name>
</gene>
<dbReference type="Pfam" id="PF00933">
    <property type="entry name" value="Glyco_hydro_3"/>
    <property type="match status" value="1"/>
</dbReference>
<dbReference type="InterPro" id="IPR036962">
    <property type="entry name" value="Glyco_hydro_3_N_sf"/>
</dbReference>
<dbReference type="GO" id="GO:0009254">
    <property type="term" value="P:peptidoglycan turnover"/>
    <property type="evidence" value="ECO:0007669"/>
    <property type="project" value="TreeGrafter"/>
</dbReference>